<proteinExistence type="predicted"/>
<accession>A0A2A6CUN8</accession>
<sequence>MMRCCRRFQSIGSASSSWKVIDFGDRSVPGDVIRRIIMRGTTVLRLCGTTIVDPIPDIDQEPFYTKLTHVDATRLSFTPQF</sequence>
<protein>
    <submittedName>
        <fullName evidence="1">Uncharacterized protein</fullName>
    </submittedName>
</protein>
<organism evidence="1 2">
    <name type="scientific">Pristionchus pacificus</name>
    <name type="common">Parasitic nematode worm</name>
    <dbReference type="NCBI Taxonomy" id="54126"/>
    <lineage>
        <taxon>Eukaryota</taxon>
        <taxon>Metazoa</taxon>
        <taxon>Ecdysozoa</taxon>
        <taxon>Nematoda</taxon>
        <taxon>Chromadorea</taxon>
        <taxon>Rhabditida</taxon>
        <taxon>Rhabditina</taxon>
        <taxon>Diplogasteromorpha</taxon>
        <taxon>Diplogasteroidea</taxon>
        <taxon>Neodiplogasteridae</taxon>
        <taxon>Pristionchus</taxon>
    </lineage>
</organism>
<accession>A0A8R1Z160</accession>
<dbReference type="AlphaFoldDB" id="A0A2A6CUN8"/>
<reference evidence="2" key="1">
    <citation type="journal article" date="2008" name="Nat. Genet.">
        <title>The Pristionchus pacificus genome provides a unique perspective on nematode lifestyle and parasitism.</title>
        <authorList>
            <person name="Dieterich C."/>
            <person name="Clifton S.W."/>
            <person name="Schuster L.N."/>
            <person name="Chinwalla A."/>
            <person name="Delehaunty K."/>
            <person name="Dinkelacker I."/>
            <person name="Fulton L."/>
            <person name="Fulton R."/>
            <person name="Godfrey J."/>
            <person name="Minx P."/>
            <person name="Mitreva M."/>
            <person name="Roeseler W."/>
            <person name="Tian H."/>
            <person name="Witte H."/>
            <person name="Yang S.P."/>
            <person name="Wilson R.K."/>
            <person name="Sommer R.J."/>
        </authorList>
    </citation>
    <scope>NUCLEOTIDE SEQUENCE [LARGE SCALE GENOMIC DNA]</scope>
    <source>
        <strain evidence="2">PS312</strain>
    </source>
</reference>
<dbReference type="Gene3D" id="3.80.10.10">
    <property type="entry name" value="Ribonuclease Inhibitor"/>
    <property type="match status" value="1"/>
</dbReference>
<keyword evidence="2" id="KW-1185">Reference proteome</keyword>
<dbReference type="OrthoDB" id="2095648at2759"/>
<reference evidence="1" key="2">
    <citation type="submission" date="2022-06" db="UniProtKB">
        <authorList>
            <consortium name="EnsemblMetazoa"/>
        </authorList>
    </citation>
    <scope>IDENTIFICATION</scope>
    <source>
        <strain evidence="1">PS312</strain>
    </source>
</reference>
<gene>
    <name evidence="1" type="primary">WBGene00281314</name>
</gene>
<dbReference type="EnsemblMetazoa" id="PPA42945.1">
    <property type="protein sequence ID" value="PPA42945.1"/>
    <property type="gene ID" value="WBGene00281314"/>
</dbReference>
<dbReference type="Proteomes" id="UP000005239">
    <property type="component" value="Unassembled WGS sequence"/>
</dbReference>
<evidence type="ECO:0000313" key="1">
    <source>
        <dbReference type="EnsemblMetazoa" id="PPA42945.1"/>
    </source>
</evidence>
<name>A0A2A6CUN8_PRIPA</name>
<dbReference type="InterPro" id="IPR032675">
    <property type="entry name" value="LRR_dom_sf"/>
</dbReference>
<evidence type="ECO:0000313" key="2">
    <source>
        <dbReference type="Proteomes" id="UP000005239"/>
    </source>
</evidence>